<dbReference type="STRING" id="60137.SAMN04488041_105414"/>
<evidence type="ECO:0000313" key="2">
    <source>
        <dbReference type="Proteomes" id="UP000183076"/>
    </source>
</evidence>
<name>A0A1H3AN07_9RHOB</name>
<reference evidence="2" key="1">
    <citation type="submission" date="2016-10" db="EMBL/GenBank/DDBJ databases">
        <authorList>
            <person name="Varghese N."/>
            <person name="Submissions S."/>
        </authorList>
    </citation>
    <scope>NUCLEOTIDE SEQUENCE [LARGE SCALE GENOMIC DNA]</scope>
    <source>
        <strain evidence="2">DSM 10014</strain>
    </source>
</reference>
<dbReference type="Proteomes" id="UP000183076">
    <property type="component" value="Unassembled WGS sequence"/>
</dbReference>
<organism evidence="1 2">
    <name type="scientific">Sulfitobacter pontiacus</name>
    <dbReference type="NCBI Taxonomy" id="60137"/>
    <lineage>
        <taxon>Bacteria</taxon>
        <taxon>Pseudomonadati</taxon>
        <taxon>Pseudomonadota</taxon>
        <taxon>Alphaproteobacteria</taxon>
        <taxon>Rhodobacterales</taxon>
        <taxon>Roseobacteraceae</taxon>
        <taxon>Sulfitobacter</taxon>
    </lineage>
</organism>
<dbReference type="RefSeq" id="WP_074636721.1">
    <property type="nucleotide sequence ID" value="NZ_CP160849.1"/>
</dbReference>
<evidence type="ECO:0000313" key="1">
    <source>
        <dbReference type="EMBL" id="SDX31066.1"/>
    </source>
</evidence>
<dbReference type="SUPFAM" id="SSF51126">
    <property type="entry name" value="Pectin lyase-like"/>
    <property type="match status" value="1"/>
</dbReference>
<gene>
    <name evidence="1" type="ORF">SAMN04488041_105414</name>
</gene>
<evidence type="ECO:0008006" key="3">
    <source>
        <dbReference type="Google" id="ProtNLM"/>
    </source>
</evidence>
<accession>A0A1H3AN07</accession>
<dbReference type="EMBL" id="FNNB01000005">
    <property type="protein sequence ID" value="SDX31066.1"/>
    <property type="molecule type" value="Genomic_DNA"/>
</dbReference>
<dbReference type="InterPro" id="IPR021251">
    <property type="entry name" value="DUF2793"/>
</dbReference>
<proteinExistence type="predicted"/>
<dbReference type="AlphaFoldDB" id="A0A1H3AN07"/>
<protein>
    <recommendedName>
        <fullName evidence="3">DUF2793 domain-containing protein</fullName>
    </recommendedName>
</protein>
<dbReference type="Pfam" id="PF10983">
    <property type="entry name" value="DUF2793"/>
    <property type="match status" value="1"/>
</dbReference>
<sequence length="463" mass="47434">MTDTSPVLALPYIQPSQAQKHVTHNEALRLLDAIVQLSVLSFTETTPPATAAEGDRYLVASNAVGDWAGHDHAVAVFVDGAWQFIAPMPGWVASVAPGQTQVVYDGARWAVPALQDVPRLGVGAAPDAYNRLVVASDAVLFNNDGAGHQVKINKAAEGDTASLLFQTAFGGRAEMGTSGSDDFAIKVSADGANWAEALRIEAASGRVTAPVSGWRERLTAPRVYYVNPLEGGDGQSGRGTGAAAFASLGRAMEEVVRLDSAGHAVTVQLADGSYDLGASPVAARAALGGGLVELVGNTGDPDAVTMTATGSVIELVSGRLRLRGMTIETTGADPAIRVLPEAVLEVDEVVFGTAGGHLDIVGGRVEGAGSYVIDGDAAYHLRLSQGAVLARGMQTVTLANTPDFATAFVSCEMAGQADFSGHGFTGTATGKRFDVSSNSVVQSGGTVLPGDIAGTTQSGGLYL</sequence>
<dbReference type="GeneID" id="94020599"/>
<dbReference type="InterPro" id="IPR011050">
    <property type="entry name" value="Pectin_lyase_fold/virulence"/>
</dbReference>